<feature type="domain" description="PAC" evidence="3">
    <location>
        <begin position="384"/>
        <end position="436"/>
    </location>
</feature>
<dbReference type="Pfam" id="PF08447">
    <property type="entry name" value="PAS_3"/>
    <property type="match status" value="1"/>
</dbReference>
<dbReference type="EMBL" id="JAUOPB010000002">
    <property type="protein sequence ID" value="MDO6421594.1"/>
    <property type="molecule type" value="Genomic_DNA"/>
</dbReference>
<dbReference type="SMART" id="SM00267">
    <property type="entry name" value="GGDEF"/>
    <property type="match status" value="1"/>
</dbReference>
<dbReference type="InterPro" id="IPR000014">
    <property type="entry name" value="PAS"/>
</dbReference>
<dbReference type="PROSITE" id="PS50113">
    <property type="entry name" value="PAC"/>
    <property type="match status" value="1"/>
</dbReference>
<evidence type="ECO:0000256" key="1">
    <source>
        <dbReference type="ARBA" id="ARBA00001946"/>
    </source>
</evidence>
<dbReference type="InterPro" id="IPR035965">
    <property type="entry name" value="PAS-like_dom_sf"/>
</dbReference>
<dbReference type="PROSITE" id="PS50112">
    <property type="entry name" value="PAS"/>
    <property type="match status" value="2"/>
</dbReference>
<dbReference type="NCBIfam" id="TIGR00254">
    <property type="entry name" value="GGDEF"/>
    <property type="match status" value="1"/>
</dbReference>
<proteinExistence type="predicted"/>
<dbReference type="Gene3D" id="3.20.20.450">
    <property type="entry name" value="EAL domain"/>
    <property type="match status" value="1"/>
</dbReference>
<dbReference type="GO" id="GO:0003824">
    <property type="term" value="F:catalytic activity"/>
    <property type="evidence" value="ECO:0007669"/>
    <property type="project" value="UniProtKB-ARBA"/>
</dbReference>
<dbReference type="PANTHER" id="PTHR44757:SF2">
    <property type="entry name" value="BIOFILM ARCHITECTURE MAINTENANCE PROTEIN MBAA"/>
    <property type="match status" value="1"/>
</dbReference>
<dbReference type="InterPro" id="IPR052155">
    <property type="entry name" value="Biofilm_reg_signaling"/>
</dbReference>
<dbReference type="Gene3D" id="3.30.70.270">
    <property type="match status" value="1"/>
</dbReference>
<dbReference type="InterPro" id="IPR000700">
    <property type="entry name" value="PAS-assoc_C"/>
</dbReference>
<feature type="domain" description="GGDEF" evidence="5">
    <location>
        <begin position="467"/>
        <end position="601"/>
    </location>
</feature>
<dbReference type="InterPro" id="IPR001633">
    <property type="entry name" value="EAL_dom"/>
</dbReference>
<dbReference type="Proteomes" id="UP001169760">
    <property type="component" value="Unassembled WGS sequence"/>
</dbReference>
<feature type="domain" description="PAS" evidence="2">
    <location>
        <begin position="311"/>
        <end position="381"/>
    </location>
</feature>
<dbReference type="SMART" id="SM00052">
    <property type="entry name" value="EAL"/>
    <property type="match status" value="1"/>
</dbReference>
<dbReference type="PROSITE" id="PS50887">
    <property type="entry name" value="GGDEF"/>
    <property type="match status" value="1"/>
</dbReference>
<accession>A0AAW7X5C8</accession>
<evidence type="ECO:0000259" key="5">
    <source>
        <dbReference type="PROSITE" id="PS50887"/>
    </source>
</evidence>
<comment type="caution">
    <text evidence="6">The sequence shown here is derived from an EMBL/GenBank/DDBJ whole genome shotgun (WGS) entry which is preliminary data.</text>
</comment>
<evidence type="ECO:0000259" key="4">
    <source>
        <dbReference type="PROSITE" id="PS50883"/>
    </source>
</evidence>
<dbReference type="SUPFAM" id="SSF141868">
    <property type="entry name" value="EAL domain-like"/>
    <property type="match status" value="1"/>
</dbReference>
<reference evidence="6" key="1">
    <citation type="submission" date="2023-07" db="EMBL/GenBank/DDBJ databases">
        <title>Genome content predicts the carbon catabolic preferences of heterotrophic bacteria.</title>
        <authorList>
            <person name="Gralka M."/>
        </authorList>
    </citation>
    <scope>NUCLEOTIDE SEQUENCE</scope>
    <source>
        <strain evidence="6">I3M17_2</strain>
    </source>
</reference>
<dbReference type="PANTHER" id="PTHR44757">
    <property type="entry name" value="DIGUANYLATE CYCLASE DGCP"/>
    <property type="match status" value="1"/>
</dbReference>
<dbReference type="CDD" id="cd01948">
    <property type="entry name" value="EAL"/>
    <property type="match status" value="1"/>
</dbReference>
<dbReference type="CDD" id="cd01949">
    <property type="entry name" value="GGDEF"/>
    <property type="match status" value="1"/>
</dbReference>
<dbReference type="InterPro" id="IPR029787">
    <property type="entry name" value="Nucleotide_cyclase"/>
</dbReference>
<organism evidence="6 7">
    <name type="scientific">Saccharophagus degradans</name>
    <dbReference type="NCBI Taxonomy" id="86304"/>
    <lineage>
        <taxon>Bacteria</taxon>
        <taxon>Pseudomonadati</taxon>
        <taxon>Pseudomonadota</taxon>
        <taxon>Gammaproteobacteria</taxon>
        <taxon>Cellvibrionales</taxon>
        <taxon>Cellvibrionaceae</taxon>
        <taxon>Saccharophagus</taxon>
    </lineage>
</organism>
<evidence type="ECO:0000259" key="2">
    <source>
        <dbReference type="PROSITE" id="PS50112"/>
    </source>
</evidence>
<dbReference type="InterPro" id="IPR043128">
    <property type="entry name" value="Rev_trsase/Diguanyl_cyclase"/>
</dbReference>
<comment type="cofactor">
    <cofactor evidence="1">
        <name>Mg(2+)</name>
        <dbReference type="ChEBI" id="CHEBI:18420"/>
    </cofactor>
</comment>
<dbReference type="InterPro" id="IPR000160">
    <property type="entry name" value="GGDEF_dom"/>
</dbReference>
<dbReference type="InterPro" id="IPR035919">
    <property type="entry name" value="EAL_sf"/>
</dbReference>
<evidence type="ECO:0000313" key="6">
    <source>
        <dbReference type="EMBL" id="MDO6421594.1"/>
    </source>
</evidence>
<dbReference type="PROSITE" id="PS50883">
    <property type="entry name" value="EAL"/>
    <property type="match status" value="1"/>
</dbReference>
<dbReference type="InterPro" id="IPR013655">
    <property type="entry name" value="PAS_fold_3"/>
</dbReference>
<dbReference type="CDD" id="cd00130">
    <property type="entry name" value="PAS"/>
    <property type="match status" value="2"/>
</dbReference>
<dbReference type="RefSeq" id="WP_303491114.1">
    <property type="nucleotide sequence ID" value="NZ_JAUOPB010000002.1"/>
</dbReference>
<evidence type="ECO:0000259" key="3">
    <source>
        <dbReference type="PROSITE" id="PS50113"/>
    </source>
</evidence>
<dbReference type="NCBIfam" id="TIGR00229">
    <property type="entry name" value="sensory_box"/>
    <property type="match status" value="2"/>
</dbReference>
<dbReference type="SUPFAM" id="SSF55073">
    <property type="entry name" value="Nucleotide cyclase"/>
    <property type="match status" value="1"/>
</dbReference>
<evidence type="ECO:0000313" key="7">
    <source>
        <dbReference type="Proteomes" id="UP001169760"/>
    </source>
</evidence>
<dbReference type="Pfam" id="PF13426">
    <property type="entry name" value="PAS_9"/>
    <property type="match status" value="1"/>
</dbReference>
<dbReference type="AlphaFoldDB" id="A0AAW7X5C8"/>
<dbReference type="SUPFAM" id="SSF55785">
    <property type="entry name" value="PYP-like sensor domain (PAS domain)"/>
    <property type="match status" value="2"/>
</dbReference>
<sequence>MLLDRRQDVELRNAVSSLRQMLSVAKDASTAYQDTLKTACELTRSPFGFIAKREIIDGSLELKVSHLCHNEVEAKSVSEPLFLPLTPQVKLNFCNGAQLISQQDLSKLQGFFEGVERFQQMMAVPISDAHSIHGVLFLANAQTAYHTSLSMRLWPLITNCICIARIIDQRKNNTDQSPPQDSSTPNELYYLFEGVCPLSVVTVDHQLKIVRMNPRAEAIFGYNQNQIIGSHISTLLPERFTNEHHTQTFAYNPLAPPQHTSSPMIGRSYKGVAINFDVNKLQYVLKGKRHHILIMRDTTEIEIARTQHEEEVERFRILADLAPVGILQTNSDWSGIYANDRWCEIAGRSMSDILELGWLSAIHPDHFHNVIEPLRTAISEGKEFKRECLFLKPTSEQTWVELHARPQISTNGDVTGFIATILDSTFRHEAEDKLRELAEHDPLTGLANRAMFQHRLEHGLARTHRHGSLALLCLDLDGFKNVNDTLGHDCGDELLIEVAKRLTKCVREEDTVARVGGDEFMILLEGLKDAQIAAEVSEKILNSLEPPCSINRQEVFISTSIGITFATKGDKNDSKSLMKQADMALYRAKHEGRNNYQYYSPDLERASQERLYLGNSLHHALQRTEFQVFYQFKCSLSTHKITGFEAVLRWEHPRRGQLQPDQFIPILDESGLIVPVSRWLTHTSFMQHAKWKARGLIEKDAKIAVNVSPRLLRDPYFIRGLANSIQDSKIDPTSVIIEITETALLEHSEQTTDALNGLKRIGVAISLDDFGTGFSSLTHLKRYPIDQIKIDRSFVQNVLKDSGDKAIVKAVIVLAKSLKLTVVAEGVEDKATLDYLASLNCDEYQGFYLNKPQPAEEIEKQLHSGLQLAPSQADNSSK</sequence>
<gene>
    <name evidence="6" type="ORF">Q4521_03830</name>
</gene>
<dbReference type="Pfam" id="PF00563">
    <property type="entry name" value="EAL"/>
    <property type="match status" value="1"/>
</dbReference>
<feature type="domain" description="EAL" evidence="4">
    <location>
        <begin position="610"/>
        <end position="866"/>
    </location>
</feature>
<dbReference type="SMART" id="SM00091">
    <property type="entry name" value="PAS"/>
    <property type="match status" value="2"/>
</dbReference>
<dbReference type="Pfam" id="PF00990">
    <property type="entry name" value="GGDEF"/>
    <property type="match status" value="1"/>
</dbReference>
<feature type="domain" description="PAS" evidence="2">
    <location>
        <begin position="184"/>
        <end position="238"/>
    </location>
</feature>
<protein>
    <submittedName>
        <fullName evidence="6">EAL domain-containing protein</fullName>
    </submittedName>
</protein>
<dbReference type="FunFam" id="3.30.70.270:FF:000001">
    <property type="entry name" value="Diguanylate cyclase domain protein"/>
    <property type="match status" value="1"/>
</dbReference>
<dbReference type="Gene3D" id="3.30.450.20">
    <property type="entry name" value="PAS domain"/>
    <property type="match status" value="2"/>
</dbReference>
<name>A0AAW7X5C8_9GAMM</name>